<keyword evidence="2" id="KW-1185">Reference proteome</keyword>
<name>A0AAN7AWL2_9PEZI</name>
<organism evidence="1 2">
    <name type="scientific">Triangularia verruculosa</name>
    <dbReference type="NCBI Taxonomy" id="2587418"/>
    <lineage>
        <taxon>Eukaryota</taxon>
        <taxon>Fungi</taxon>
        <taxon>Dikarya</taxon>
        <taxon>Ascomycota</taxon>
        <taxon>Pezizomycotina</taxon>
        <taxon>Sordariomycetes</taxon>
        <taxon>Sordariomycetidae</taxon>
        <taxon>Sordariales</taxon>
        <taxon>Podosporaceae</taxon>
        <taxon>Triangularia</taxon>
    </lineage>
</organism>
<gene>
    <name evidence="1" type="ORF">QBC40DRAFT_76503</name>
</gene>
<accession>A0AAN7AWL2</accession>
<reference evidence="1" key="1">
    <citation type="journal article" date="2023" name="Mol. Phylogenet. Evol.">
        <title>Genome-scale phylogeny and comparative genomics of the fungal order Sordariales.</title>
        <authorList>
            <person name="Hensen N."/>
            <person name="Bonometti L."/>
            <person name="Westerberg I."/>
            <person name="Brannstrom I.O."/>
            <person name="Guillou S."/>
            <person name="Cros-Aarteil S."/>
            <person name="Calhoun S."/>
            <person name="Haridas S."/>
            <person name="Kuo A."/>
            <person name="Mondo S."/>
            <person name="Pangilinan J."/>
            <person name="Riley R."/>
            <person name="LaButti K."/>
            <person name="Andreopoulos B."/>
            <person name="Lipzen A."/>
            <person name="Chen C."/>
            <person name="Yan M."/>
            <person name="Daum C."/>
            <person name="Ng V."/>
            <person name="Clum A."/>
            <person name="Steindorff A."/>
            <person name="Ohm R.A."/>
            <person name="Martin F."/>
            <person name="Silar P."/>
            <person name="Natvig D.O."/>
            <person name="Lalanne C."/>
            <person name="Gautier V."/>
            <person name="Ament-Velasquez S.L."/>
            <person name="Kruys A."/>
            <person name="Hutchinson M.I."/>
            <person name="Powell A.J."/>
            <person name="Barry K."/>
            <person name="Miller A.N."/>
            <person name="Grigoriev I.V."/>
            <person name="Debuchy R."/>
            <person name="Gladieux P."/>
            <person name="Hiltunen Thoren M."/>
            <person name="Johannesson H."/>
        </authorList>
    </citation>
    <scope>NUCLEOTIDE SEQUENCE</scope>
    <source>
        <strain evidence="1">CBS 315.58</strain>
    </source>
</reference>
<dbReference type="EMBL" id="MU863924">
    <property type="protein sequence ID" value="KAK4200080.1"/>
    <property type="molecule type" value="Genomic_DNA"/>
</dbReference>
<proteinExistence type="predicted"/>
<reference evidence="1" key="2">
    <citation type="submission" date="2023-05" db="EMBL/GenBank/DDBJ databases">
        <authorList>
            <consortium name="Lawrence Berkeley National Laboratory"/>
            <person name="Steindorff A."/>
            <person name="Hensen N."/>
            <person name="Bonometti L."/>
            <person name="Westerberg I."/>
            <person name="Brannstrom I.O."/>
            <person name="Guillou S."/>
            <person name="Cros-Aarteil S."/>
            <person name="Calhoun S."/>
            <person name="Haridas S."/>
            <person name="Kuo A."/>
            <person name="Mondo S."/>
            <person name="Pangilinan J."/>
            <person name="Riley R."/>
            <person name="Labutti K."/>
            <person name="Andreopoulos B."/>
            <person name="Lipzen A."/>
            <person name="Chen C."/>
            <person name="Yanf M."/>
            <person name="Daum C."/>
            <person name="Ng V."/>
            <person name="Clum A."/>
            <person name="Ohm R."/>
            <person name="Martin F."/>
            <person name="Silar P."/>
            <person name="Natvig D."/>
            <person name="Lalanne C."/>
            <person name="Gautier V."/>
            <person name="Ament-Velasquez S.L."/>
            <person name="Kruys A."/>
            <person name="Hutchinson M.I."/>
            <person name="Powell A.J."/>
            <person name="Barry K."/>
            <person name="Miller A.N."/>
            <person name="Grigoriev I.V."/>
            <person name="Debuchy R."/>
            <person name="Gladieux P."/>
            <person name="Thoren M.H."/>
            <person name="Johannesson H."/>
        </authorList>
    </citation>
    <scope>NUCLEOTIDE SEQUENCE</scope>
    <source>
        <strain evidence="1">CBS 315.58</strain>
    </source>
</reference>
<comment type="caution">
    <text evidence="1">The sequence shown here is derived from an EMBL/GenBank/DDBJ whole genome shotgun (WGS) entry which is preliminary data.</text>
</comment>
<evidence type="ECO:0000313" key="1">
    <source>
        <dbReference type="EMBL" id="KAK4200080.1"/>
    </source>
</evidence>
<dbReference type="Proteomes" id="UP001303160">
    <property type="component" value="Unassembled WGS sequence"/>
</dbReference>
<protein>
    <submittedName>
        <fullName evidence="1">Uncharacterized protein</fullName>
    </submittedName>
</protein>
<dbReference type="AlphaFoldDB" id="A0AAN7AWL2"/>
<sequence>MVSISCLFLPVNAFFSTYPILLSATPRFCAEGYSLSKSISNFSPGVADLCFPKPPIPIQFRDKTLCKMLIQYP</sequence>
<evidence type="ECO:0000313" key="2">
    <source>
        <dbReference type="Proteomes" id="UP001303160"/>
    </source>
</evidence>